<protein>
    <submittedName>
        <fullName evidence="2">Uncharacterized protein</fullName>
    </submittedName>
</protein>
<feature type="region of interest" description="Disordered" evidence="1">
    <location>
        <begin position="81"/>
        <end position="105"/>
    </location>
</feature>
<organism evidence="2">
    <name type="scientific">Arundo donax</name>
    <name type="common">Giant reed</name>
    <name type="synonym">Donax arundinaceus</name>
    <dbReference type="NCBI Taxonomy" id="35708"/>
    <lineage>
        <taxon>Eukaryota</taxon>
        <taxon>Viridiplantae</taxon>
        <taxon>Streptophyta</taxon>
        <taxon>Embryophyta</taxon>
        <taxon>Tracheophyta</taxon>
        <taxon>Spermatophyta</taxon>
        <taxon>Magnoliopsida</taxon>
        <taxon>Liliopsida</taxon>
        <taxon>Poales</taxon>
        <taxon>Poaceae</taxon>
        <taxon>PACMAD clade</taxon>
        <taxon>Arundinoideae</taxon>
        <taxon>Arundineae</taxon>
        <taxon>Arundo</taxon>
    </lineage>
</organism>
<name>A0A0A9DAA7_ARUDO</name>
<evidence type="ECO:0000313" key="2">
    <source>
        <dbReference type="EMBL" id="JAD84761.1"/>
    </source>
</evidence>
<accession>A0A0A9DAA7</accession>
<dbReference type="AlphaFoldDB" id="A0A0A9DAA7"/>
<dbReference type="EMBL" id="GBRH01213134">
    <property type="protein sequence ID" value="JAD84761.1"/>
    <property type="molecule type" value="Transcribed_RNA"/>
</dbReference>
<evidence type="ECO:0000256" key="1">
    <source>
        <dbReference type="SAM" id="MobiDB-lite"/>
    </source>
</evidence>
<sequence>MSLCPFDTLPVWRNNSMKVLKMSIFTFSSLSLNRSINFGQASRYIFDNISGRDTIIADRHFADALRTFQLASSSSVYSFALSSSSSSSWPSSSVSSSMISVKLGS</sequence>
<reference evidence="2" key="1">
    <citation type="submission" date="2014-09" db="EMBL/GenBank/DDBJ databases">
        <authorList>
            <person name="Magalhaes I.L.F."/>
            <person name="Oliveira U."/>
            <person name="Santos F.R."/>
            <person name="Vidigal T.H.D.A."/>
            <person name="Brescovit A.D."/>
            <person name="Santos A.J."/>
        </authorList>
    </citation>
    <scope>NUCLEOTIDE SEQUENCE</scope>
    <source>
        <tissue evidence="2">Shoot tissue taken approximately 20 cm above the soil surface</tissue>
    </source>
</reference>
<reference evidence="2" key="2">
    <citation type="journal article" date="2015" name="Data Brief">
        <title>Shoot transcriptome of the giant reed, Arundo donax.</title>
        <authorList>
            <person name="Barrero R.A."/>
            <person name="Guerrero F.D."/>
            <person name="Moolhuijzen P."/>
            <person name="Goolsby J.A."/>
            <person name="Tidwell J."/>
            <person name="Bellgard S.E."/>
            <person name="Bellgard M.I."/>
        </authorList>
    </citation>
    <scope>NUCLEOTIDE SEQUENCE</scope>
    <source>
        <tissue evidence="2">Shoot tissue taken approximately 20 cm above the soil surface</tissue>
    </source>
</reference>
<proteinExistence type="predicted"/>